<dbReference type="SUPFAM" id="SSF48371">
    <property type="entry name" value="ARM repeat"/>
    <property type="match status" value="1"/>
</dbReference>
<dbReference type="InterPro" id="IPR002477">
    <property type="entry name" value="Peptidoglycan-bd-like"/>
</dbReference>
<keyword evidence="3" id="KW-0605">Phycobilisome</keyword>
<gene>
    <name evidence="7" type="ORF">NWP17_10470</name>
</gene>
<dbReference type="Gene3D" id="1.10.101.10">
    <property type="entry name" value="PGBD-like superfamily/PGBD"/>
    <property type="match status" value="1"/>
</dbReference>
<keyword evidence="4" id="KW-0456">Lyase</keyword>
<feature type="domain" description="Peptidoglycan binding-like" evidence="6">
    <location>
        <begin position="55"/>
        <end position="112"/>
    </location>
</feature>
<sequence length="362" mass="40260">MRRYYSSILIFTCFTCWGFYPHHTSLLTSHPASAQIPPASSTIPTTYTILKLGSQGTDVKVLQIQLKDLRYYHDDIDGVYGQNTKRAVAEFQKLQNLPRIDGIADLATRQSLQTLWVNQSPVSVPSTPTVQQTDAPQLSQGGFIWWSLLGLVILGSTGGILFLVGLFIPFKFNAFSSGEQKPVKSSPGELDTFSDSQENYVPVISSPPSPITPRLSKVNVVDELIHDLHGGDRPKQRKAIWNLGQQGDSRAIQPLVDLMMDADSQQRSLILAALAEINTRALTPMNRALAISLQDENPQVRQNAIRDLTRIYDMIIQMSQIVAHAMEDPDVDVQNTAKYALIQMNKIRGVSHQQIPPRDSDL</sequence>
<dbReference type="Pfam" id="PF03130">
    <property type="entry name" value="HEAT_PBS"/>
    <property type="match status" value="1"/>
</dbReference>
<evidence type="ECO:0000313" key="8">
    <source>
        <dbReference type="Proteomes" id="UP001159387"/>
    </source>
</evidence>
<dbReference type="GO" id="GO:0030089">
    <property type="term" value="C:phycobilisome"/>
    <property type="evidence" value="ECO:0007669"/>
    <property type="project" value="UniProtKB-KW"/>
</dbReference>
<accession>A0AA43GU29</accession>
<reference evidence="7 8" key="1">
    <citation type="journal article" date="2023" name="J. Phycol.">
        <title>Chrysosporum ovalisporum is synonymous with the true-branching cyanobacterium Umezakia natans (Nostocales/Aphanizomenonaceae).</title>
        <authorList>
            <person name="McGregor G.B."/>
            <person name="Sendall B.C."/>
            <person name="Niiyama Y."/>
            <person name="Tuji A."/>
            <person name="Willis A."/>
        </authorList>
    </citation>
    <scope>NUCLEOTIDE SEQUENCE [LARGE SCALE GENOMIC DNA]</scope>
    <source>
        <strain evidence="7 8">ANA360D</strain>
    </source>
</reference>
<dbReference type="InterPro" id="IPR004155">
    <property type="entry name" value="PBS_lyase_HEAT"/>
</dbReference>
<dbReference type="InterPro" id="IPR036365">
    <property type="entry name" value="PGBD-like_sf"/>
</dbReference>
<keyword evidence="8" id="KW-1185">Reference proteome</keyword>
<dbReference type="Gene3D" id="1.25.10.10">
    <property type="entry name" value="Leucine-rich Repeat Variant"/>
    <property type="match status" value="1"/>
</dbReference>
<evidence type="ECO:0000259" key="6">
    <source>
        <dbReference type="Pfam" id="PF01471"/>
    </source>
</evidence>
<comment type="caution">
    <text evidence="7">The sequence shown here is derived from an EMBL/GenBank/DDBJ whole genome shotgun (WGS) entry which is preliminary data.</text>
</comment>
<evidence type="ECO:0000256" key="1">
    <source>
        <dbReference type="ARBA" id="ARBA00009299"/>
    </source>
</evidence>
<dbReference type="AlphaFoldDB" id="A0AA43GU29"/>
<feature type="transmembrane region" description="Helical" evidence="5">
    <location>
        <begin position="143"/>
        <end position="168"/>
    </location>
</feature>
<dbReference type="RefSeq" id="WP_280654848.1">
    <property type="nucleotide sequence ID" value="NZ_JANQDH010000071.1"/>
</dbReference>
<keyword evidence="5" id="KW-0812">Transmembrane</keyword>
<proteinExistence type="inferred from homology"/>
<keyword evidence="2" id="KW-0042">Antenna complex</keyword>
<dbReference type="Pfam" id="PF01471">
    <property type="entry name" value="PG_binding_1"/>
    <property type="match status" value="1"/>
</dbReference>
<evidence type="ECO:0000256" key="2">
    <source>
        <dbReference type="ARBA" id="ARBA00022549"/>
    </source>
</evidence>
<dbReference type="InterPro" id="IPR036366">
    <property type="entry name" value="PGBDSf"/>
</dbReference>
<dbReference type="GO" id="GO:0016829">
    <property type="term" value="F:lyase activity"/>
    <property type="evidence" value="ECO:0007669"/>
    <property type="project" value="UniProtKB-KW"/>
</dbReference>
<dbReference type="Proteomes" id="UP001159387">
    <property type="component" value="Unassembled WGS sequence"/>
</dbReference>
<dbReference type="EMBL" id="JANQDH010000071">
    <property type="protein sequence ID" value="MDH6060858.1"/>
    <property type="molecule type" value="Genomic_DNA"/>
</dbReference>
<keyword evidence="5" id="KW-1133">Transmembrane helix</keyword>
<name>A0AA43GU29_9CYAN</name>
<dbReference type="InterPro" id="IPR016024">
    <property type="entry name" value="ARM-type_fold"/>
</dbReference>
<comment type="similarity">
    <text evidence="1">Belongs to the CpcE/RpcE/PecE family.</text>
</comment>
<organism evidence="7 8">
    <name type="scientific">Chrysosporum bergii ANA360D</name>
    <dbReference type="NCBI Taxonomy" id="617107"/>
    <lineage>
        <taxon>Bacteria</taxon>
        <taxon>Bacillati</taxon>
        <taxon>Cyanobacteriota</taxon>
        <taxon>Cyanophyceae</taxon>
        <taxon>Nostocales</taxon>
        <taxon>Nodulariaceae</taxon>
        <taxon>Chrysosporum</taxon>
    </lineage>
</organism>
<dbReference type="InterPro" id="IPR011989">
    <property type="entry name" value="ARM-like"/>
</dbReference>
<evidence type="ECO:0000256" key="5">
    <source>
        <dbReference type="SAM" id="Phobius"/>
    </source>
</evidence>
<keyword evidence="5" id="KW-0472">Membrane</keyword>
<evidence type="ECO:0000256" key="4">
    <source>
        <dbReference type="ARBA" id="ARBA00023239"/>
    </source>
</evidence>
<evidence type="ECO:0000256" key="3">
    <source>
        <dbReference type="ARBA" id="ARBA00022738"/>
    </source>
</evidence>
<protein>
    <submittedName>
        <fullName evidence="7">Peptidoglycan-binding protein</fullName>
    </submittedName>
</protein>
<dbReference type="SUPFAM" id="SSF47090">
    <property type="entry name" value="PGBD-like"/>
    <property type="match status" value="1"/>
</dbReference>
<evidence type="ECO:0000313" key="7">
    <source>
        <dbReference type="EMBL" id="MDH6060858.1"/>
    </source>
</evidence>